<sequence length="53" mass="6158">MRNPCKVCIYYHKENKTCQSKKCATGGSGKVLWFDRLFCSPCKDGRRRLNDKS</sequence>
<dbReference type="EMBL" id="BK014790">
    <property type="protein sequence ID" value="DAD75817.1"/>
    <property type="molecule type" value="Genomic_DNA"/>
</dbReference>
<evidence type="ECO:0000313" key="1">
    <source>
        <dbReference type="EMBL" id="DAD75817.1"/>
    </source>
</evidence>
<name>A0A8S5M0H8_9CAUD</name>
<accession>A0A8S5M0H8</accession>
<organism evidence="1">
    <name type="scientific">Siphoviridae sp. ct37J14</name>
    <dbReference type="NCBI Taxonomy" id="2826280"/>
    <lineage>
        <taxon>Viruses</taxon>
        <taxon>Duplodnaviria</taxon>
        <taxon>Heunggongvirae</taxon>
        <taxon>Uroviricota</taxon>
        <taxon>Caudoviricetes</taxon>
    </lineage>
</organism>
<protein>
    <submittedName>
        <fullName evidence="1">Uncharacterized protein</fullName>
    </submittedName>
</protein>
<proteinExistence type="predicted"/>
<reference evidence="1" key="1">
    <citation type="journal article" date="2021" name="Proc. Natl. Acad. Sci. U.S.A.">
        <title>A Catalog of Tens of Thousands of Viruses from Human Metagenomes Reveals Hidden Associations with Chronic Diseases.</title>
        <authorList>
            <person name="Tisza M.J."/>
            <person name="Buck C.B."/>
        </authorList>
    </citation>
    <scope>NUCLEOTIDE SEQUENCE</scope>
    <source>
        <strain evidence="1">Ct37J14</strain>
    </source>
</reference>